<evidence type="ECO:0000313" key="4">
    <source>
        <dbReference type="Proteomes" id="UP000230821"/>
    </source>
</evidence>
<evidence type="ECO:0000313" key="3">
    <source>
        <dbReference type="EMBL" id="PIE35719.1"/>
    </source>
</evidence>
<dbReference type="AlphaFoldDB" id="A0A2G6KLN4"/>
<comment type="caution">
    <text evidence="3">The sequence shown here is derived from an EMBL/GenBank/DDBJ whole genome shotgun (WGS) entry which is preliminary data.</text>
</comment>
<proteinExistence type="predicted"/>
<dbReference type="Proteomes" id="UP000230821">
    <property type="component" value="Unassembled WGS sequence"/>
</dbReference>
<feature type="domain" description="Helicase HerA central" evidence="1">
    <location>
        <begin position="146"/>
        <end position="384"/>
    </location>
</feature>
<dbReference type="InterPro" id="IPR008571">
    <property type="entry name" value="HerA-like"/>
</dbReference>
<dbReference type="PANTHER" id="PTHR42957:SF1">
    <property type="entry name" value="HELICASE MJ1565-RELATED"/>
    <property type="match status" value="1"/>
</dbReference>
<accession>A0A2G6KLN4</accession>
<dbReference type="InterPro" id="IPR027417">
    <property type="entry name" value="P-loop_NTPase"/>
</dbReference>
<dbReference type="Pfam" id="PF09378">
    <property type="entry name" value="HAS-barrel"/>
    <property type="match status" value="1"/>
</dbReference>
<dbReference type="InterPro" id="IPR002789">
    <property type="entry name" value="HerA_central"/>
</dbReference>
<name>A0A2G6KLN4_9BACT</name>
<feature type="domain" description="Helicase HerA barrel" evidence="2">
    <location>
        <begin position="8"/>
        <end position="94"/>
    </location>
</feature>
<dbReference type="EMBL" id="PDSK01000035">
    <property type="protein sequence ID" value="PIE35719.1"/>
    <property type="molecule type" value="Genomic_DNA"/>
</dbReference>
<dbReference type="Gene3D" id="3.40.50.300">
    <property type="entry name" value="P-loop containing nucleotide triphosphate hydrolases"/>
    <property type="match status" value="2"/>
</dbReference>
<gene>
    <name evidence="3" type="ORF">CSA56_03120</name>
</gene>
<organism evidence="3 4">
    <name type="scientific">candidate division KSB3 bacterium</name>
    <dbReference type="NCBI Taxonomy" id="2044937"/>
    <lineage>
        <taxon>Bacteria</taxon>
        <taxon>candidate division KSB3</taxon>
    </lineage>
</organism>
<dbReference type="PANTHER" id="PTHR42957">
    <property type="entry name" value="HELICASE MJ1565-RELATED"/>
    <property type="match status" value="1"/>
</dbReference>
<dbReference type="SUPFAM" id="SSF52540">
    <property type="entry name" value="P-loop containing nucleoside triphosphate hydrolases"/>
    <property type="match status" value="1"/>
</dbReference>
<reference evidence="3 4" key="1">
    <citation type="submission" date="2017-10" db="EMBL/GenBank/DDBJ databases">
        <title>Novel microbial diversity and functional potential in the marine mammal oral microbiome.</title>
        <authorList>
            <person name="Dudek N.K."/>
            <person name="Sun C.L."/>
            <person name="Burstein D."/>
            <person name="Kantor R.S."/>
            <person name="Aliaga Goltsman D.S."/>
            <person name="Bik E.M."/>
            <person name="Thomas B.C."/>
            <person name="Banfield J.F."/>
            <person name="Relman D.A."/>
        </authorList>
    </citation>
    <scope>NUCLEOTIDE SEQUENCE [LARGE SCALE GENOMIC DNA]</scope>
    <source>
        <strain evidence="3">DOLJORAL78_47_16</strain>
    </source>
</reference>
<dbReference type="Pfam" id="PF01935">
    <property type="entry name" value="DUF87"/>
    <property type="match status" value="1"/>
</dbReference>
<evidence type="ECO:0000259" key="1">
    <source>
        <dbReference type="Pfam" id="PF01935"/>
    </source>
</evidence>
<sequence length="548" mass="61235">MSERIREIGTITKGSLIEGVEMHLAPSQSIEDVKAGKFVVIEGEKNDFFSMITDVRLDSTSPQILVHPPARDDLLMREVLAGTSAYATVMLRPMLMVAQEAVDEEMADIQPVKTVPSHFSGVYDASEEDVGQIFGSETLSGGTYFYLGTPLDMDTPVCINLDRFVERSNGIFGKTGTGKTFLTRLVLCGLVKQDKAVNFIFDMHSEYGWQATQEAGQGKGSFVKGLKQLFGSKIAIFTLDPESTRRRNVQADHEVEIFTDQIVVEDIAPLQDELRLNPTAIEAAYLVVTQYGKNWLEVLMTRGEDDLKGLAEELGAHPESLSALYRKLRRLVNFDFVTMGRSSEDIVSVMMDYVNRGTHIVLEFGRETSMLAYLLVSGMITRRIHELYVKQTEQYHASQDPADKPKHLVITIEEAHKFLNPRSAKQTIFGTIAREMRKYFVSLLIVDQRPSGIDDEVISQVGTRIVALLNDEKDIQSVLTGVSNSGGLRSVLASLDSKQQALVMGHAVPMPVVVRTRNYDEQFYRDMGVLSPDEQDRQAMQDQEDLFG</sequence>
<protein>
    <submittedName>
        <fullName evidence="3">ATPase</fullName>
    </submittedName>
</protein>
<dbReference type="InterPro" id="IPR018538">
    <property type="entry name" value="HerA_barrel_dom"/>
</dbReference>
<evidence type="ECO:0000259" key="2">
    <source>
        <dbReference type="Pfam" id="PF09378"/>
    </source>
</evidence>